<name>A0A545V9G7_9HYPO</name>
<protein>
    <submittedName>
        <fullName evidence="1">Uncharacterized protein</fullName>
    </submittedName>
</protein>
<dbReference type="EMBL" id="SPUK01000003">
    <property type="protein sequence ID" value="TQV98371.1"/>
    <property type="molecule type" value="Genomic_DNA"/>
</dbReference>
<organism evidence="1 2">
    <name type="scientific">Cordyceps javanica</name>
    <dbReference type="NCBI Taxonomy" id="43265"/>
    <lineage>
        <taxon>Eukaryota</taxon>
        <taxon>Fungi</taxon>
        <taxon>Dikarya</taxon>
        <taxon>Ascomycota</taxon>
        <taxon>Pezizomycotina</taxon>
        <taxon>Sordariomycetes</taxon>
        <taxon>Hypocreomycetidae</taxon>
        <taxon>Hypocreales</taxon>
        <taxon>Cordycipitaceae</taxon>
        <taxon>Cordyceps</taxon>
    </lineage>
</organism>
<sequence length="195" mass="21613">MPLPGFWWSSFFERRKKKKERKKESESDITIYRCPWQGSSQAGNTAEFLAAEMLYTLRLRVAVACLPERRHVELELASSSLTYCRSCRFSSSKAPRKASGKSNPTEEALLGVLLASSAMGTSFLLMNLGKQALIRLHSLSRGALHTPSERPRVLCASTCVGTPQRSHPYLVAPALPLSPHATEDGQHISSQAQQR</sequence>
<gene>
    <name evidence="1" type="ORF">IF1G_02451</name>
</gene>
<evidence type="ECO:0000313" key="1">
    <source>
        <dbReference type="EMBL" id="TQV98371.1"/>
    </source>
</evidence>
<keyword evidence="2" id="KW-1185">Reference proteome</keyword>
<accession>A0A545V9G7</accession>
<dbReference type="AlphaFoldDB" id="A0A545V9G7"/>
<comment type="caution">
    <text evidence="1">The sequence shown here is derived from an EMBL/GenBank/DDBJ whole genome shotgun (WGS) entry which is preliminary data.</text>
</comment>
<reference evidence="1 2" key="1">
    <citation type="journal article" date="2019" name="Appl. Microbiol. Biotechnol.">
        <title>Genome sequence of Isaria javanica and comparative genome analysis insights into family S53 peptidase evolution in fungal entomopathogens.</title>
        <authorList>
            <person name="Lin R."/>
            <person name="Zhang X."/>
            <person name="Xin B."/>
            <person name="Zou M."/>
            <person name="Gao Y."/>
            <person name="Qin F."/>
            <person name="Hu Q."/>
            <person name="Xie B."/>
            <person name="Cheng X."/>
        </authorList>
    </citation>
    <scope>NUCLEOTIDE SEQUENCE [LARGE SCALE GENOMIC DNA]</scope>
    <source>
        <strain evidence="1 2">IJ1G</strain>
    </source>
</reference>
<proteinExistence type="predicted"/>
<evidence type="ECO:0000313" key="2">
    <source>
        <dbReference type="Proteomes" id="UP000315783"/>
    </source>
</evidence>
<dbReference type="Proteomes" id="UP000315783">
    <property type="component" value="Unassembled WGS sequence"/>
</dbReference>